<accession>A0A0B6ZT84</accession>
<evidence type="ECO:0000313" key="1">
    <source>
        <dbReference type="EMBL" id="CEK71572.1"/>
    </source>
</evidence>
<name>A0A0B6ZT84_9EUPU</name>
<organism evidence="1">
    <name type="scientific">Arion vulgaris</name>
    <dbReference type="NCBI Taxonomy" id="1028688"/>
    <lineage>
        <taxon>Eukaryota</taxon>
        <taxon>Metazoa</taxon>
        <taxon>Spiralia</taxon>
        <taxon>Lophotrochozoa</taxon>
        <taxon>Mollusca</taxon>
        <taxon>Gastropoda</taxon>
        <taxon>Heterobranchia</taxon>
        <taxon>Euthyneura</taxon>
        <taxon>Panpulmonata</taxon>
        <taxon>Eupulmonata</taxon>
        <taxon>Stylommatophora</taxon>
        <taxon>Helicina</taxon>
        <taxon>Arionoidea</taxon>
        <taxon>Arionidae</taxon>
        <taxon>Arion</taxon>
    </lineage>
</organism>
<protein>
    <submittedName>
        <fullName evidence="1">Uncharacterized protein</fullName>
    </submittedName>
</protein>
<reference evidence="1" key="1">
    <citation type="submission" date="2014-12" db="EMBL/GenBank/DDBJ databases">
        <title>Insight into the proteome of Arion vulgaris.</title>
        <authorList>
            <person name="Aradska J."/>
            <person name="Bulat T."/>
            <person name="Smidak R."/>
            <person name="Sarate P."/>
            <person name="Gangsoo J."/>
            <person name="Sialana F."/>
            <person name="Bilban M."/>
            <person name="Lubec G."/>
        </authorList>
    </citation>
    <scope>NUCLEOTIDE SEQUENCE</scope>
    <source>
        <tissue evidence="1">Skin</tissue>
    </source>
</reference>
<sequence>MQARTPPTNIDVPRSTFNTPSNSELPVFMAPWCFSKNCGIINPTNNDVPMMVIFRDDDRSTKCKVERPTDVTIPKLTRTIPPRTGSGMVVRNAPILPTMPPSRKIAPATRNADLLATLVNPIAPTF</sequence>
<dbReference type="EMBL" id="HACG01024707">
    <property type="protein sequence ID" value="CEK71572.1"/>
    <property type="molecule type" value="Transcribed_RNA"/>
</dbReference>
<proteinExistence type="predicted"/>
<dbReference type="AlphaFoldDB" id="A0A0B6ZT84"/>
<gene>
    <name evidence="1" type="primary">ORF78950</name>
</gene>